<feature type="compositionally biased region" description="Polar residues" evidence="7">
    <location>
        <begin position="1434"/>
        <end position="1445"/>
    </location>
</feature>
<dbReference type="SUPFAM" id="SSF103657">
    <property type="entry name" value="BAR/IMD domain-like"/>
    <property type="match status" value="1"/>
</dbReference>
<dbReference type="SUPFAM" id="SSF50044">
    <property type="entry name" value="SH3-domain"/>
    <property type="match status" value="1"/>
</dbReference>
<dbReference type="FunFam" id="2.30.30.40:FF:000136">
    <property type="entry name" value="Rho GTPase activating protein 4"/>
    <property type="match status" value="1"/>
</dbReference>
<feature type="region of interest" description="Disordered" evidence="7">
    <location>
        <begin position="97"/>
        <end position="122"/>
    </location>
</feature>
<evidence type="ECO:0000256" key="5">
    <source>
        <dbReference type="PROSITE-ProRule" id="PRU01077"/>
    </source>
</evidence>
<keyword evidence="11" id="KW-1185">Reference proteome</keyword>
<feature type="compositionally biased region" description="Acidic residues" evidence="7">
    <location>
        <begin position="843"/>
        <end position="853"/>
    </location>
</feature>
<organism evidence="11 12">
    <name type="scientific">Hyalella azteca</name>
    <name type="common">Amphipod</name>
    <dbReference type="NCBI Taxonomy" id="294128"/>
    <lineage>
        <taxon>Eukaryota</taxon>
        <taxon>Metazoa</taxon>
        <taxon>Ecdysozoa</taxon>
        <taxon>Arthropoda</taxon>
        <taxon>Crustacea</taxon>
        <taxon>Multicrustacea</taxon>
        <taxon>Malacostraca</taxon>
        <taxon>Eumalacostraca</taxon>
        <taxon>Peracarida</taxon>
        <taxon>Amphipoda</taxon>
        <taxon>Senticaudata</taxon>
        <taxon>Talitrida</taxon>
        <taxon>Talitroidea</taxon>
        <taxon>Hyalellidae</taxon>
        <taxon>Hyalella</taxon>
    </lineage>
</organism>
<dbReference type="InterPro" id="IPR036028">
    <property type="entry name" value="SH3-like_dom_sf"/>
</dbReference>
<name>A0A979FF62_HYAAZ</name>
<dbReference type="PANTHER" id="PTHR14166">
    <property type="entry name" value="SLIT-ROBO RHO GTPASE ACTIVATING PROTEIN"/>
    <property type="match status" value="1"/>
</dbReference>
<evidence type="ECO:0000256" key="4">
    <source>
        <dbReference type="PROSITE-ProRule" id="PRU00192"/>
    </source>
</evidence>
<proteinExistence type="predicted"/>
<evidence type="ECO:0000313" key="11">
    <source>
        <dbReference type="Proteomes" id="UP000694843"/>
    </source>
</evidence>
<dbReference type="InterPro" id="IPR000198">
    <property type="entry name" value="RhoGAP_dom"/>
</dbReference>
<keyword evidence="1 4" id="KW-0728">SH3 domain</keyword>
<feature type="coiled-coil region" evidence="6">
    <location>
        <begin position="306"/>
        <end position="370"/>
    </location>
</feature>
<feature type="region of interest" description="Disordered" evidence="7">
    <location>
        <begin position="595"/>
        <end position="621"/>
    </location>
</feature>
<dbReference type="KEGG" id="hazt:108668766"/>
<evidence type="ECO:0000256" key="1">
    <source>
        <dbReference type="ARBA" id="ARBA00022443"/>
    </source>
</evidence>
<feature type="domain" description="SH3" evidence="8">
    <location>
        <begin position="879"/>
        <end position="938"/>
    </location>
</feature>
<dbReference type="GeneID" id="108668766"/>
<feature type="region of interest" description="Disordered" evidence="7">
    <location>
        <begin position="1499"/>
        <end position="1522"/>
    </location>
</feature>
<dbReference type="GO" id="GO:0005096">
    <property type="term" value="F:GTPase activator activity"/>
    <property type="evidence" value="ECO:0007669"/>
    <property type="project" value="UniProtKB-KW"/>
</dbReference>
<dbReference type="CDD" id="cd07656">
    <property type="entry name" value="F-BAR_srGAP"/>
    <property type="match status" value="1"/>
</dbReference>
<dbReference type="SMART" id="SM00055">
    <property type="entry name" value="FCH"/>
    <property type="match status" value="1"/>
</dbReference>
<evidence type="ECO:0000256" key="2">
    <source>
        <dbReference type="ARBA" id="ARBA00022468"/>
    </source>
</evidence>
<dbReference type="InterPro" id="IPR008936">
    <property type="entry name" value="Rho_GTPase_activation_prot"/>
</dbReference>
<accession>A0A979FF62</accession>
<feature type="region of interest" description="Disordered" evidence="7">
    <location>
        <begin position="1"/>
        <end position="54"/>
    </location>
</feature>
<feature type="domain" description="Rho-GAP" evidence="9">
    <location>
        <begin position="632"/>
        <end position="820"/>
    </location>
</feature>
<dbReference type="Gene3D" id="2.30.30.40">
    <property type="entry name" value="SH3 Domains"/>
    <property type="match status" value="1"/>
</dbReference>
<dbReference type="RefSeq" id="XP_047735500.1">
    <property type="nucleotide sequence ID" value="XM_047879544.1"/>
</dbReference>
<feature type="compositionally biased region" description="Low complexity" evidence="7">
    <location>
        <begin position="107"/>
        <end position="122"/>
    </location>
</feature>
<feature type="region of interest" description="Disordered" evidence="7">
    <location>
        <begin position="1258"/>
        <end position="1282"/>
    </location>
</feature>
<feature type="region of interest" description="Disordered" evidence="7">
    <location>
        <begin position="1305"/>
        <end position="1354"/>
    </location>
</feature>
<feature type="compositionally biased region" description="Polar residues" evidence="7">
    <location>
        <begin position="1092"/>
        <end position="1118"/>
    </location>
</feature>
<dbReference type="CDD" id="cd11809">
    <property type="entry name" value="SH3_srGAP"/>
    <property type="match status" value="1"/>
</dbReference>
<dbReference type="InterPro" id="IPR001452">
    <property type="entry name" value="SH3_domain"/>
</dbReference>
<dbReference type="InterPro" id="IPR001060">
    <property type="entry name" value="FCH_dom"/>
</dbReference>
<evidence type="ECO:0000259" key="10">
    <source>
        <dbReference type="PROSITE" id="PS51741"/>
    </source>
</evidence>
<evidence type="ECO:0000256" key="6">
    <source>
        <dbReference type="SAM" id="Coils"/>
    </source>
</evidence>
<dbReference type="Gene3D" id="1.20.1270.60">
    <property type="entry name" value="Arfaptin homology (AH) domain/BAR domain"/>
    <property type="match status" value="1"/>
</dbReference>
<dbReference type="Gene3D" id="1.10.555.10">
    <property type="entry name" value="Rho GTPase activation protein"/>
    <property type="match status" value="1"/>
</dbReference>
<reference evidence="12" key="1">
    <citation type="submission" date="2025-08" db="UniProtKB">
        <authorList>
            <consortium name="RefSeq"/>
        </authorList>
    </citation>
    <scope>IDENTIFICATION</scope>
    <source>
        <tissue evidence="12">Whole organism</tissue>
    </source>
</reference>
<feature type="domain" description="F-BAR" evidence="10">
    <location>
        <begin position="163"/>
        <end position="444"/>
    </location>
</feature>
<dbReference type="InterPro" id="IPR027267">
    <property type="entry name" value="AH/BAR_dom_sf"/>
</dbReference>
<dbReference type="OrthoDB" id="5981864at2759"/>
<dbReference type="CDD" id="cd04383">
    <property type="entry name" value="RhoGAP_srGAP"/>
    <property type="match status" value="1"/>
</dbReference>
<sequence>MNLDPLGEGDQTHVSESPISLESPDSDSSSPAPNTEAVTRKGSLRNTKTATRSDAEVFTRRDSFRSITTYEAGRTFPMPSSSTAVSGRTSICDSQLSNGTAPADNLTITNGSTTSAGTTTSAGKLSTLHGWLSEENRRVRSWWAARSGTDLHRLYVAQLHDTDELRSQLNEQLRALDCRVEAQVSLLTEMQDFMRRRAEVHQDYASKLDKMAKTIQAKHKDQKVKREQWELSSAYSCWMVLLQQTRRDARDQAAMAEVYHSNIVPRFTQIQEDVHRIYKRCREIAYESHEELLKVLHELHTSLRTYHTYQAEHKAAQAKLASFQEQKAKLQAAVPKEKLDKSKKYRVIEKEIQKRNNKFLDAKLKALKARNEYLLCMESANSAIHKYFVEDLSDIIDAMDFGLHNSLARALLTHQSGQECFKRSLQTSIDDLQKTITNLDSRLDKQKFLKYNNAAFMLPKKFEFQGHKGDEVCQVQVTREVQEEIEKRHAHLVSRLTGLRAESEENWKTIETAEKTLLEMLNRRDYDVAHFFSDEAVKNASEMRVPEAGSMKLRADHQETEAFYLNKFREYTLSSNLICRLQSRYELLRRALGDDHASSASPTPARALAADKPKRRRIGRTPLMGQPKLFGGSLEEYLEATHQDIPLILRSCIRVINLYGLHHQGIFRVSGSQLEINNFRESFEKLEDPLADVSDASDMNSVAGVLKLYFRELREPLFPTVFFDQFMEIAQLACKQEFVSKIREVVITLPRPVFVVMRYLFAFLNHLSEFSDENMMDPYNLAICFGPTLVPIPEDKDQVQFQNLVNELIKNIIIFSEDIFPADGGPTYEKYLSQDSLELEADVGDAPNQDDFDSEHTASEDADSVFKDREISLPIFGKGEVLEAVAQFDFVARSERELSFSKGDLLVLHAQVSSDWWKGAHRGKVGLIPDKYILLKIREDDKDRPSDLPAIGHHHHQLQRRPSSSSDSLTSSSLPAPETPSSPCGPSYHSSFHSVLYTPTECGGHQQQQSPHTSCLAPNMTGGLQAVTPTHGKAPPLNGSSLHSASQDSGVSGVTERSHSPLCRAASPAPGLHTSTTILTYTPPQHLASTPLLHSTPSQHLASTPLLHSTPPQHLNSTPPLVHSVSLPRSSPSSQQSGASPLAQPREEQEVVAVRANYSSPPLHQSTLPRMHISLSQEGQLEDTSQNMSVTTIGRDAGVGAEVTIAHNNMVSMRHHSSCTNIPETTKMVERSSAPAGGGSMVVATGGDVGSTIVAIETSVHRRPSHSSLSSSSSDERLNCSSHRTFREVRTKMKAVGAPDLVMDLPVSSLSSSPRDQSSSTSPQSSASPSPRARSTSPQYVEVCGADGSTASPSPDMTAAECFAKQNQSTLKKTPVTKTQTVFLSAGGSSDAQTQTLLQAKSSLGAIKASSIDVSELKITESDDFKPTSIVHQRSMDVTSRSSESPLVEVRSAAPPHPVTPNTPRLAARYLQAVAAASGGSPVVASVVGTKPHVRVKPTVLKKPSLTEADAERSLTASSASD</sequence>
<feature type="compositionally biased region" description="Polar residues" evidence="7">
    <location>
        <begin position="1038"/>
        <end position="1052"/>
    </location>
</feature>
<dbReference type="PROSITE" id="PS50002">
    <property type="entry name" value="SH3"/>
    <property type="match status" value="1"/>
</dbReference>
<dbReference type="FunFam" id="1.20.1270.60:FF:000094">
    <property type="entry name" value="SLIT-ROBO Rho GTPase-activating 2 protein"/>
    <property type="match status" value="1"/>
</dbReference>
<dbReference type="PROSITE" id="PS51741">
    <property type="entry name" value="F_BAR"/>
    <property type="match status" value="1"/>
</dbReference>
<feature type="region of interest" description="Disordered" evidence="7">
    <location>
        <begin position="843"/>
        <end position="863"/>
    </location>
</feature>
<dbReference type="InterPro" id="IPR051627">
    <property type="entry name" value="SLIT-ROBO_RhoGAP"/>
</dbReference>
<feature type="compositionally biased region" description="Low complexity" evidence="7">
    <location>
        <begin position="1119"/>
        <end position="1144"/>
    </location>
</feature>
<keyword evidence="2" id="KW-0343">GTPase activation</keyword>
<feature type="compositionally biased region" description="Basic and acidic residues" evidence="7">
    <location>
        <begin position="854"/>
        <end position="863"/>
    </location>
</feature>
<evidence type="ECO:0000259" key="9">
    <source>
        <dbReference type="PROSITE" id="PS50238"/>
    </source>
</evidence>
<dbReference type="Pfam" id="PF00018">
    <property type="entry name" value="SH3_1"/>
    <property type="match status" value="1"/>
</dbReference>
<evidence type="ECO:0000256" key="3">
    <source>
        <dbReference type="ARBA" id="ARBA00023054"/>
    </source>
</evidence>
<evidence type="ECO:0000313" key="12">
    <source>
        <dbReference type="RefSeq" id="XP_047735500.1"/>
    </source>
</evidence>
<feature type="compositionally biased region" description="Low complexity" evidence="7">
    <location>
        <begin position="963"/>
        <end position="974"/>
    </location>
</feature>
<feature type="region of interest" description="Disordered" evidence="7">
    <location>
        <begin position="1001"/>
        <end position="1077"/>
    </location>
</feature>
<dbReference type="OMA" id="PRRMHEH"/>
<dbReference type="Pfam" id="PF00620">
    <property type="entry name" value="RhoGAP"/>
    <property type="match status" value="1"/>
</dbReference>
<evidence type="ECO:0000256" key="7">
    <source>
        <dbReference type="SAM" id="MobiDB-lite"/>
    </source>
</evidence>
<evidence type="ECO:0000259" key="8">
    <source>
        <dbReference type="PROSITE" id="PS50002"/>
    </source>
</evidence>
<feature type="region of interest" description="Disordered" evidence="7">
    <location>
        <begin position="1089"/>
        <end position="1150"/>
    </location>
</feature>
<dbReference type="SUPFAM" id="SSF48350">
    <property type="entry name" value="GTPase activation domain, GAP"/>
    <property type="match status" value="1"/>
</dbReference>
<dbReference type="Proteomes" id="UP000694843">
    <property type="component" value="Unplaced"/>
</dbReference>
<feature type="region of interest" description="Disordered" evidence="7">
    <location>
        <begin position="945"/>
        <end position="987"/>
    </location>
</feature>
<feature type="region of interest" description="Disordered" evidence="7">
    <location>
        <begin position="1434"/>
        <end position="1463"/>
    </location>
</feature>
<protein>
    <submittedName>
        <fullName evidence="12">SLIT-ROBO Rho GTPase-activating protein 1 isoform X1</fullName>
    </submittedName>
</protein>
<dbReference type="SMART" id="SM00326">
    <property type="entry name" value="SH3"/>
    <property type="match status" value="1"/>
</dbReference>
<dbReference type="SMART" id="SM00324">
    <property type="entry name" value="RhoGAP"/>
    <property type="match status" value="1"/>
</dbReference>
<dbReference type="GO" id="GO:0007165">
    <property type="term" value="P:signal transduction"/>
    <property type="evidence" value="ECO:0007669"/>
    <property type="project" value="InterPro"/>
</dbReference>
<keyword evidence="3 5" id="KW-0175">Coiled coil</keyword>
<feature type="compositionally biased region" description="Low complexity" evidence="7">
    <location>
        <begin position="15"/>
        <end position="33"/>
    </location>
</feature>
<dbReference type="FunFam" id="1.10.555.10:FF:000026">
    <property type="entry name" value="Rho GTPase activating protein 4"/>
    <property type="match status" value="1"/>
</dbReference>
<feature type="compositionally biased region" description="Low complexity" evidence="7">
    <location>
        <begin position="1305"/>
        <end position="1338"/>
    </location>
</feature>
<dbReference type="PROSITE" id="PS50238">
    <property type="entry name" value="RHOGAP"/>
    <property type="match status" value="1"/>
</dbReference>
<dbReference type="Pfam" id="PF00611">
    <property type="entry name" value="FCH"/>
    <property type="match status" value="1"/>
</dbReference>
<dbReference type="InterPro" id="IPR031160">
    <property type="entry name" value="F_BAR_dom"/>
</dbReference>
<gene>
    <name evidence="12" type="primary">LOC108668766</name>
</gene>